<evidence type="ECO:0000256" key="2">
    <source>
        <dbReference type="ARBA" id="ARBA00023043"/>
    </source>
</evidence>
<evidence type="ECO:0000313" key="5">
    <source>
        <dbReference type="EMBL" id="CAE0553755.1"/>
    </source>
</evidence>
<accession>A0A6V2RUH6</accession>
<feature type="region of interest" description="Disordered" evidence="4">
    <location>
        <begin position="1"/>
        <end position="30"/>
    </location>
</feature>
<dbReference type="SUPFAM" id="SSF48403">
    <property type="entry name" value="Ankyrin repeat"/>
    <property type="match status" value="1"/>
</dbReference>
<dbReference type="SMART" id="SM00248">
    <property type="entry name" value="ANK"/>
    <property type="match status" value="6"/>
</dbReference>
<keyword evidence="1" id="KW-0677">Repeat</keyword>
<evidence type="ECO:0000256" key="4">
    <source>
        <dbReference type="SAM" id="MobiDB-lite"/>
    </source>
</evidence>
<dbReference type="EMBL" id="HBIR01026221">
    <property type="protein sequence ID" value="CAE0553755.1"/>
    <property type="molecule type" value="Transcribed_RNA"/>
</dbReference>
<proteinExistence type="predicted"/>
<dbReference type="EMBL" id="HBIR01026224">
    <property type="protein sequence ID" value="CAE0553758.1"/>
    <property type="molecule type" value="Transcribed_RNA"/>
</dbReference>
<name>A0A6V2RUH6_EMIHU</name>
<dbReference type="Pfam" id="PF00023">
    <property type="entry name" value="Ank"/>
    <property type="match status" value="1"/>
</dbReference>
<dbReference type="PANTHER" id="PTHR24126">
    <property type="entry name" value="ANKYRIN REPEAT, PH AND SEC7 DOMAIN CONTAINING PROTEIN SECG-RELATED"/>
    <property type="match status" value="1"/>
</dbReference>
<dbReference type="InterPro" id="IPR002110">
    <property type="entry name" value="Ankyrin_rpt"/>
</dbReference>
<dbReference type="PROSITE" id="PS50088">
    <property type="entry name" value="ANK_REPEAT"/>
    <property type="match status" value="2"/>
</dbReference>
<feature type="repeat" description="ANK" evidence="3">
    <location>
        <begin position="647"/>
        <end position="679"/>
    </location>
</feature>
<dbReference type="AlphaFoldDB" id="A0A6V2RUH6"/>
<reference evidence="5" key="1">
    <citation type="submission" date="2021-01" db="EMBL/GenBank/DDBJ databases">
        <authorList>
            <person name="Corre E."/>
            <person name="Pelletier E."/>
            <person name="Niang G."/>
            <person name="Scheremetjew M."/>
            <person name="Finn R."/>
            <person name="Kale V."/>
            <person name="Holt S."/>
            <person name="Cochrane G."/>
            <person name="Meng A."/>
            <person name="Brown T."/>
            <person name="Cohen L."/>
        </authorList>
    </citation>
    <scope>NUCLEOTIDE SEQUENCE</scope>
    <source>
        <strain evidence="5">379</strain>
    </source>
</reference>
<sequence>MHHRRCLAPALMTQRQAPSDAGNPRGAMSSAVARLRQTYGDIDISSGPDAKAPRLLDGLHRRQGKARAAGTPSCRELYPMHLISVVTFLGLDELLPHQTLKRRGLLSARTDAHAGRILFISHQWLGWTTADPEGAHLRALQKLLRRLISGFGGDIEADYVTQMVYGDSDRVTVAELAAALPHSYLWLDYISMPQNIDGQVGQNRDGMDAINSIPAYVEHSTLILVLAPPCFHKDERDPSGQAAVCNTKSWRSRGWCRMEYVAAVLAKEAVPIIQVRGPEYTPECMFTSDALTLLAGEGRFTCCARGHNFGKGLVPCDKLAVRGVMAVMFDAKIDHLHQSGELHAARWLTALQPWLMRGLPPPPAEARAALVIQGGARARKLARRRPAAAPPKRVSGELAVARLRRTLRWRSDDEEARWTAETGMTLLLCAAVSGDVAAVRYLLAQDASAVGVADKEGWHPLGVSKGMTPLHGAMMHGEWEAVEALLDAKADPHAREASTSSSALTLSCLVGRDDNVREWLARFPDHNLERRNALGITPLMLGSLYARGRPATSRVLLAARADPTARSIFGCNALHYASENADSDAEHMRAILAAWPRDPAARGGVATLADVPVAPEGTMRLTSGVARLRVSCCGNRNKLVRYLASIDGMTALHIAAARGDVAMCRALLDAGADPTRRNAMGMSALEHARWWMSGSAEGHAPEAIETLLFCRTYLSGWRKPPPTSALDFSLRTKTAAQRTVRAVQRS</sequence>
<gene>
    <name evidence="5" type="ORF">EHUX00137_LOCUS20194</name>
    <name evidence="6" type="ORF">EHUX00137_LOCUS20196</name>
</gene>
<dbReference type="InterPro" id="IPR036770">
    <property type="entry name" value="Ankyrin_rpt-contain_sf"/>
</dbReference>
<protein>
    <submittedName>
        <fullName evidence="5">Uncharacterized protein</fullName>
    </submittedName>
</protein>
<dbReference type="PROSITE" id="PS50297">
    <property type="entry name" value="ANK_REP_REGION"/>
    <property type="match status" value="2"/>
</dbReference>
<feature type="repeat" description="ANK" evidence="3">
    <location>
        <begin position="465"/>
        <end position="497"/>
    </location>
</feature>
<organism evidence="5">
    <name type="scientific">Emiliania huxleyi</name>
    <name type="common">Coccolithophore</name>
    <name type="synonym">Pontosphaera huxleyi</name>
    <dbReference type="NCBI Taxonomy" id="2903"/>
    <lineage>
        <taxon>Eukaryota</taxon>
        <taxon>Haptista</taxon>
        <taxon>Haptophyta</taxon>
        <taxon>Prymnesiophyceae</taxon>
        <taxon>Isochrysidales</taxon>
        <taxon>Noelaerhabdaceae</taxon>
        <taxon>Emiliania</taxon>
    </lineage>
</organism>
<evidence type="ECO:0000256" key="3">
    <source>
        <dbReference type="PROSITE-ProRule" id="PRU00023"/>
    </source>
</evidence>
<keyword evidence="2 3" id="KW-0040">ANK repeat</keyword>
<dbReference type="PANTHER" id="PTHR24126:SF14">
    <property type="entry name" value="ANK_REP_REGION DOMAIN-CONTAINING PROTEIN"/>
    <property type="match status" value="1"/>
</dbReference>
<evidence type="ECO:0000256" key="1">
    <source>
        <dbReference type="ARBA" id="ARBA00022737"/>
    </source>
</evidence>
<evidence type="ECO:0000313" key="6">
    <source>
        <dbReference type="EMBL" id="CAE0553758.1"/>
    </source>
</evidence>
<dbReference type="Gene3D" id="1.25.40.20">
    <property type="entry name" value="Ankyrin repeat-containing domain"/>
    <property type="match status" value="3"/>
</dbReference>
<dbReference type="Pfam" id="PF12796">
    <property type="entry name" value="Ank_2"/>
    <property type="match status" value="1"/>
</dbReference>